<dbReference type="Proteomes" id="UP001189429">
    <property type="component" value="Unassembled WGS sequence"/>
</dbReference>
<comment type="caution">
    <text evidence="1">The sequence shown here is derived from an EMBL/GenBank/DDBJ whole genome shotgun (WGS) entry which is preliminary data.</text>
</comment>
<dbReference type="EMBL" id="CAUYUJ010016950">
    <property type="protein sequence ID" value="CAK0870351.1"/>
    <property type="molecule type" value="Genomic_DNA"/>
</dbReference>
<evidence type="ECO:0000313" key="1">
    <source>
        <dbReference type="EMBL" id="CAK0870351.1"/>
    </source>
</evidence>
<dbReference type="PANTHER" id="PTHR42891:SF1">
    <property type="entry name" value="D-GLYCERO-BETA-D-MANNO-HEPTOSE-1,7-BISPHOSPHATE 7-PHOSPHATASE"/>
    <property type="match status" value="1"/>
</dbReference>
<keyword evidence="2" id="KW-1185">Reference proteome</keyword>
<evidence type="ECO:0008006" key="3">
    <source>
        <dbReference type="Google" id="ProtNLM"/>
    </source>
</evidence>
<accession>A0ABN9VBE8</accession>
<proteinExistence type="predicted"/>
<gene>
    <name evidence="1" type="ORF">PCOR1329_LOCUS56486</name>
</gene>
<dbReference type="InterPro" id="IPR004446">
    <property type="entry name" value="Heptose_bisP_phosphatase"/>
</dbReference>
<sequence>MAARLADSGAHVDEVLVAVRGHRLKPGPAMVLEALEGGRCRPSEAVLVGDKLSDLQAAAAAGVRSALVTCSQHGEAAARRLAGGGAGGDVAAAPVHEDLAAVVEAMLGPLPSPLREQKP</sequence>
<dbReference type="InterPro" id="IPR023214">
    <property type="entry name" value="HAD_sf"/>
</dbReference>
<dbReference type="Gene3D" id="3.40.50.1000">
    <property type="entry name" value="HAD superfamily/HAD-like"/>
    <property type="match status" value="1"/>
</dbReference>
<organism evidence="1 2">
    <name type="scientific">Prorocentrum cordatum</name>
    <dbReference type="NCBI Taxonomy" id="2364126"/>
    <lineage>
        <taxon>Eukaryota</taxon>
        <taxon>Sar</taxon>
        <taxon>Alveolata</taxon>
        <taxon>Dinophyceae</taxon>
        <taxon>Prorocentrales</taxon>
        <taxon>Prorocentraceae</taxon>
        <taxon>Prorocentrum</taxon>
    </lineage>
</organism>
<dbReference type="InterPro" id="IPR036412">
    <property type="entry name" value="HAD-like_sf"/>
</dbReference>
<protein>
    <recommendedName>
        <fullName evidence="3">Phosphoglycolate phosphatase</fullName>
    </recommendedName>
</protein>
<evidence type="ECO:0000313" key="2">
    <source>
        <dbReference type="Proteomes" id="UP001189429"/>
    </source>
</evidence>
<reference evidence="1" key="1">
    <citation type="submission" date="2023-10" db="EMBL/GenBank/DDBJ databases">
        <authorList>
            <person name="Chen Y."/>
            <person name="Shah S."/>
            <person name="Dougan E. K."/>
            <person name="Thang M."/>
            <person name="Chan C."/>
        </authorList>
    </citation>
    <scope>NUCLEOTIDE SEQUENCE [LARGE SCALE GENOMIC DNA]</scope>
</reference>
<name>A0ABN9VBE8_9DINO</name>
<dbReference type="SUPFAM" id="SSF56784">
    <property type="entry name" value="HAD-like"/>
    <property type="match status" value="1"/>
</dbReference>
<dbReference type="Pfam" id="PF13242">
    <property type="entry name" value="Hydrolase_like"/>
    <property type="match status" value="1"/>
</dbReference>
<dbReference type="PANTHER" id="PTHR42891">
    <property type="entry name" value="D-GLYCERO-BETA-D-MANNO-HEPTOSE-1,7-BISPHOSPHATE 7-PHOSPHATASE"/>
    <property type="match status" value="1"/>
</dbReference>